<dbReference type="Proteomes" id="UP000026962">
    <property type="component" value="Chromosome 2"/>
</dbReference>
<dbReference type="AlphaFoldDB" id="A0A0E0JZ00"/>
<dbReference type="EnsemblPlants" id="OPUNC02G12410.1">
    <property type="protein sequence ID" value="OPUNC02G12410.1"/>
    <property type="gene ID" value="OPUNC02G12410"/>
</dbReference>
<feature type="compositionally biased region" description="Low complexity" evidence="1">
    <location>
        <begin position="352"/>
        <end position="364"/>
    </location>
</feature>
<feature type="region of interest" description="Disordered" evidence="1">
    <location>
        <begin position="241"/>
        <end position="271"/>
    </location>
</feature>
<evidence type="ECO:0000256" key="1">
    <source>
        <dbReference type="SAM" id="MobiDB-lite"/>
    </source>
</evidence>
<keyword evidence="3" id="KW-1185">Reference proteome</keyword>
<feature type="compositionally biased region" description="Basic residues" evidence="1">
    <location>
        <begin position="256"/>
        <end position="266"/>
    </location>
</feature>
<feature type="region of interest" description="Disordered" evidence="1">
    <location>
        <begin position="303"/>
        <end position="392"/>
    </location>
</feature>
<dbReference type="HOGENOM" id="CLU_621721_0_0_1"/>
<feature type="region of interest" description="Disordered" evidence="1">
    <location>
        <begin position="66"/>
        <end position="93"/>
    </location>
</feature>
<feature type="compositionally biased region" description="Low complexity" evidence="1">
    <location>
        <begin position="76"/>
        <end position="93"/>
    </location>
</feature>
<sequence length="441" mass="47073">MNEVFDRARLVAISAGAELKKHRMSSGLEGVAGGNSWAVERSGELGGGGGRRGGHAEEREDFVGMRMASPVPPHTTTPQTSSTGSASEEEVATSQATTAAAYYLLTPRLVMSATDGWVQPRGEPAPIYSQSAWRAGHDGDRLGVVTDEAVAGSGQEAVRRLEAPRRQLLAEAAARRLATGDRARDGRIHAVVTANEEEEVAGSGAAAATEEEVAGSSTAPCAAVDLVVGMRVAADLAVVRHGGHRPHGSDNSRPPYVRRRRRWQRRRPPEVRRQRIWRWGGMAAADPAPVMATATTRRVAATTYRSPGATSGDKRSVSGFGWAGGARTRPRRRDSAAKASGTAEKSGNSFVPRSTSCSCAAARPSSRRRSDASDFFRRPVVDDDDDVPASSSSSAAAAAADCALPASSRPLSRRWWWWWLLSGGAMSRDARNRSKRMRVAR</sequence>
<feature type="compositionally biased region" description="Basic and acidic residues" evidence="1">
    <location>
        <begin position="368"/>
        <end position="381"/>
    </location>
</feature>
<reference evidence="2" key="1">
    <citation type="submission" date="2015-04" db="UniProtKB">
        <authorList>
            <consortium name="EnsemblPlants"/>
        </authorList>
    </citation>
    <scope>IDENTIFICATION</scope>
</reference>
<evidence type="ECO:0000313" key="3">
    <source>
        <dbReference type="Proteomes" id="UP000026962"/>
    </source>
</evidence>
<protein>
    <submittedName>
        <fullName evidence="2">Uncharacterized protein</fullName>
    </submittedName>
</protein>
<organism evidence="2">
    <name type="scientific">Oryza punctata</name>
    <name type="common">Red rice</name>
    <dbReference type="NCBI Taxonomy" id="4537"/>
    <lineage>
        <taxon>Eukaryota</taxon>
        <taxon>Viridiplantae</taxon>
        <taxon>Streptophyta</taxon>
        <taxon>Embryophyta</taxon>
        <taxon>Tracheophyta</taxon>
        <taxon>Spermatophyta</taxon>
        <taxon>Magnoliopsida</taxon>
        <taxon>Liliopsida</taxon>
        <taxon>Poales</taxon>
        <taxon>Poaceae</taxon>
        <taxon>BOP clade</taxon>
        <taxon>Oryzoideae</taxon>
        <taxon>Oryzeae</taxon>
        <taxon>Oryzinae</taxon>
        <taxon>Oryza</taxon>
    </lineage>
</organism>
<dbReference type="Gramene" id="OPUNC02G12410.1">
    <property type="protein sequence ID" value="OPUNC02G12410.1"/>
    <property type="gene ID" value="OPUNC02G12410"/>
</dbReference>
<reference evidence="2" key="2">
    <citation type="submission" date="2018-05" db="EMBL/GenBank/DDBJ databases">
        <title>OpunRS2 (Oryza punctata Reference Sequence Version 2).</title>
        <authorList>
            <person name="Zhang J."/>
            <person name="Kudrna D."/>
            <person name="Lee S."/>
            <person name="Talag J."/>
            <person name="Welchert J."/>
            <person name="Wing R.A."/>
        </authorList>
    </citation>
    <scope>NUCLEOTIDE SEQUENCE [LARGE SCALE GENOMIC DNA]</scope>
</reference>
<name>A0A0E0JZ00_ORYPU</name>
<proteinExistence type="predicted"/>
<accession>A0A0E0JZ00</accession>
<evidence type="ECO:0000313" key="2">
    <source>
        <dbReference type="EnsemblPlants" id="OPUNC02G12410.1"/>
    </source>
</evidence>